<dbReference type="AlphaFoldDB" id="C5RBL9"/>
<protein>
    <submittedName>
        <fullName evidence="1">Uncharacterized protein</fullName>
    </submittedName>
</protein>
<proteinExistence type="predicted"/>
<sequence>MIHVKSLLGLLGGIMGMRTNQSFIVQFLSLLLKQPGILTWIE</sequence>
<gene>
    <name evidence="1" type="ORF">HMPREF0877_1365</name>
</gene>
<name>C5RBL9_WEIPA</name>
<organism evidence="1 2">
    <name type="scientific">Weissella paramesenteroides ATCC 33313</name>
    <dbReference type="NCBI Taxonomy" id="585506"/>
    <lineage>
        <taxon>Bacteria</taxon>
        <taxon>Bacillati</taxon>
        <taxon>Bacillota</taxon>
        <taxon>Bacilli</taxon>
        <taxon>Lactobacillales</taxon>
        <taxon>Lactobacillaceae</taxon>
        <taxon>Weissella</taxon>
    </lineage>
</organism>
<evidence type="ECO:0000313" key="1">
    <source>
        <dbReference type="EMBL" id="EER74445.1"/>
    </source>
</evidence>
<dbReference type="STRING" id="585506.HMPREF0877_1365"/>
<reference evidence="1 2" key="1">
    <citation type="submission" date="2009-04" db="EMBL/GenBank/DDBJ databases">
        <authorList>
            <person name="Qin X."/>
            <person name="Bachman B."/>
            <person name="Battles P."/>
            <person name="Bell A."/>
            <person name="Bess C."/>
            <person name="Bickham C."/>
            <person name="Chaboub L."/>
            <person name="Chen D."/>
            <person name="Coyle M."/>
            <person name="Deiros D.R."/>
            <person name="Dinh H."/>
            <person name="Forbes L."/>
            <person name="Fowler G."/>
            <person name="Francisco L."/>
            <person name="Fu Q."/>
            <person name="Gubbala S."/>
            <person name="Hale W."/>
            <person name="Han Y."/>
            <person name="Hemphill L."/>
            <person name="Highlander S.K."/>
            <person name="Hirani K."/>
            <person name="Hogues M."/>
            <person name="Jackson L."/>
            <person name="Jakkamsetti A."/>
            <person name="Javaid M."/>
            <person name="Jiang H."/>
            <person name="Korchina V."/>
            <person name="Kovar C."/>
            <person name="Lara F."/>
            <person name="Lee S."/>
            <person name="Mata R."/>
            <person name="Mathew T."/>
            <person name="Moen C."/>
            <person name="Morales K."/>
            <person name="Munidasa M."/>
            <person name="Nazareth L."/>
            <person name="Ngo R."/>
            <person name="Nguyen L."/>
            <person name="Okwuonu G."/>
            <person name="Ongeri F."/>
            <person name="Patil S."/>
            <person name="Petrosino J."/>
            <person name="Pham C."/>
            <person name="Pham P."/>
            <person name="Pu L.-L."/>
            <person name="Puazo M."/>
            <person name="Raj R."/>
            <person name="Reid J."/>
            <person name="Rouhana J."/>
            <person name="Saada N."/>
            <person name="Shang Y."/>
            <person name="Simmons D."/>
            <person name="Thornton R."/>
            <person name="Warren J."/>
            <person name="Weissenberger G."/>
            <person name="Zhang J."/>
            <person name="Zhang L."/>
            <person name="Zhou C."/>
            <person name="Zhu D."/>
            <person name="Muzny D."/>
            <person name="Worley K."/>
            <person name="Gibbs R."/>
        </authorList>
    </citation>
    <scope>NUCLEOTIDE SEQUENCE [LARGE SCALE GENOMIC DNA]</scope>
    <source>
        <strain evidence="1 2">ATCC 33313</strain>
    </source>
</reference>
<comment type="caution">
    <text evidence="1">The sequence shown here is derived from an EMBL/GenBank/DDBJ whole genome shotgun (WGS) entry which is preliminary data.</text>
</comment>
<evidence type="ECO:0000313" key="2">
    <source>
        <dbReference type="Proteomes" id="UP000004528"/>
    </source>
</evidence>
<accession>C5RBL9</accession>
<dbReference type="EMBL" id="ACKU01000021">
    <property type="protein sequence ID" value="EER74445.1"/>
    <property type="molecule type" value="Genomic_DNA"/>
</dbReference>
<dbReference type="Proteomes" id="UP000004528">
    <property type="component" value="Unassembled WGS sequence"/>
</dbReference>
<dbReference type="HOGENOM" id="CLU_3259783_0_0_9"/>
<keyword evidence="2" id="KW-1185">Reference proteome</keyword>